<reference evidence="8" key="2">
    <citation type="submission" date="2025-08" db="UniProtKB">
        <authorList>
            <consortium name="Ensembl"/>
        </authorList>
    </citation>
    <scope>IDENTIFICATION</scope>
</reference>
<keyword evidence="6" id="KW-0472">Membrane</keyword>
<evidence type="ECO:0000313" key="9">
    <source>
        <dbReference type="Proteomes" id="UP000694580"/>
    </source>
</evidence>
<dbReference type="InterPro" id="IPR016024">
    <property type="entry name" value="ARM-type_fold"/>
</dbReference>
<gene>
    <name evidence="8" type="primary">ARMC10</name>
</gene>
<proteinExistence type="predicted"/>
<dbReference type="Pfam" id="PF04826">
    <property type="entry name" value="Arm_2"/>
    <property type="match status" value="1"/>
</dbReference>
<evidence type="ECO:0000256" key="1">
    <source>
        <dbReference type="ARBA" id="ARBA00004572"/>
    </source>
</evidence>
<keyword evidence="5" id="KW-0496">Mitochondrion</keyword>
<dbReference type="InterPro" id="IPR011989">
    <property type="entry name" value="ARM-like"/>
</dbReference>
<name>A0AAY4CBV3_9TELE</name>
<keyword evidence="9" id="KW-1185">Reference proteome</keyword>
<evidence type="ECO:0000256" key="2">
    <source>
        <dbReference type="ARBA" id="ARBA00022692"/>
    </source>
</evidence>
<evidence type="ECO:0000259" key="7">
    <source>
        <dbReference type="Pfam" id="PF04826"/>
    </source>
</evidence>
<reference evidence="8" key="3">
    <citation type="submission" date="2025-09" db="UniProtKB">
        <authorList>
            <consortium name="Ensembl"/>
        </authorList>
    </citation>
    <scope>IDENTIFICATION</scope>
</reference>
<dbReference type="PANTHER" id="PTHR15712">
    <property type="entry name" value="ARMADILLO REPEAT CONTAINING PROTEIN"/>
    <property type="match status" value="1"/>
</dbReference>
<dbReference type="SUPFAM" id="SSF48371">
    <property type="entry name" value="ARM repeat"/>
    <property type="match status" value="1"/>
</dbReference>
<dbReference type="GeneTree" id="ENSGT00940000165477"/>
<comment type="subcellular location">
    <subcellularLocation>
        <location evidence="1">Mitochondrion outer membrane</location>
        <topology evidence="1">Single-pass membrane protein</topology>
    </subcellularLocation>
</comment>
<dbReference type="AlphaFoldDB" id="A0AAY4CBV3"/>
<dbReference type="Ensembl" id="ENSDCDT00010037546.1">
    <property type="protein sequence ID" value="ENSDCDP00010030204.1"/>
    <property type="gene ID" value="ENSDCDG00010019386.1"/>
</dbReference>
<dbReference type="Gene3D" id="1.25.10.10">
    <property type="entry name" value="Leucine-rich Repeat Variant"/>
    <property type="match status" value="1"/>
</dbReference>
<accession>A0AAY4CBV3</accession>
<organism evidence="8 9">
    <name type="scientific">Denticeps clupeoides</name>
    <name type="common">denticle herring</name>
    <dbReference type="NCBI Taxonomy" id="299321"/>
    <lineage>
        <taxon>Eukaryota</taxon>
        <taxon>Metazoa</taxon>
        <taxon>Chordata</taxon>
        <taxon>Craniata</taxon>
        <taxon>Vertebrata</taxon>
        <taxon>Euteleostomi</taxon>
        <taxon>Actinopterygii</taxon>
        <taxon>Neopterygii</taxon>
        <taxon>Teleostei</taxon>
        <taxon>Clupei</taxon>
        <taxon>Clupeiformes</taxon>
        <taxon>Denticipitoidei</taxon>
        <taxon>Denticipitidae</taxon>
        <taxon>Denticeps</taxon>
    </lineage>
</organism>
<evidence type="ECO:0000256" key="4">
    <source>
        <dbReference type="ARBA" id="ARBA00022989"/>
    </source>
</evidence>
<protein>
    <recommendedName>
        <fullName evidence="7">Armadillo repeat-containing domain-containing protein</fullName>
    </recommendedName>
</protein>
<dbReference type="PANTHER" id="PTHR15712:SF23">
    <property type="entry name" value="ARMADILLO REPEAT CONTAINING 10"/>
    <property type="match status" value="1"/>
</dbReference>
<evidence type="ECO:0000313" key="8">
    <source>
        <dbReference type="Ensembl" id="ENSDCDP00010030204.1"/>
    </source>
</evidence>
<keyword evidence="2" id="KW-0812">Transmembrane</keyword>
<keyword evidence="3" id="KW-1000">Mitochondrion outer membrane</keyword>
<keyword evidence="4" id="KW-1133">Transmembrane helix</keyword>
<dbReference type="InterPro" id="IPR006911">
    <property type="entry name" value="ARM-rpt_dom"/>
</dbReference>
<reference evidence="8 9" key="1">
    <citation type="submission" date="2020-06" db="EMBL/GenBank/DDBJ databases">
        <authorList>
            <consortium name="Wellcome Sanger Institute Data Sharing"/>
        </authorList>
    </citation>
    <scope>NUCLEOTIDE SEQUENCE [LARGE SCALE GENOMIC DNA]</scope>
</reference>
<feature type="domain" description="Armadillo repeat-containing" evidence="7">
    <location>
        <begin position="1"/>
        <end position="73"/>
    </location>
</feature>
<dbReference type="GO" id="GO:0005741">
    <property type="term" value="C:mitochondrial outer membrane"/>
    <property type="evidence" value="ECO:0007669"/>
    <property type="project" value="UniProtKB-SubCell"/>
</dbReference>
<dbReference type="Proteomes" id="UP000694580">
    <property type="component" value="Chromosome 17"/>
</dbReference>
<evidence type="ECO:0000256" key="3">
    <source>
        <dbReference type="ARBA" id="ARBA00022787"/>
    </source>
</evidence>
<sequence>CVLNSDLQLAALRLLTNMSVTDKHQHLLKSSITLFLSLLVVANEALQIQVLKVLVNLSSNPDMMEDIVQSQVPFHHLLIISTTVNGVKTSSPESSLRFTLSRTKLYIEKP</sequence>
<evidence type="ECO:0000256" key="5">
    <source>
        <dbReference type="ARBA" id="ARBA00023128"/>
    </source>
</evidence>
<evidence type="ECO:0000256" key="6">
    <source>
        <dbReference type="ARBA" id="ARBA00023136"/>
    </source>
</evidence>
<dbReference type="InterPro" id="IPR051303">
    <property type="entry name" value="Armcx_regulator"/>
</dbReference>